<gene>
    <name evidence="2" type="ORF">GOM49_00090</name>
</gene>
<dbReference type="SUPFAM" id="SSF109604">
    <property type="entry name" value="HD-domain/PDEase-like"/>
    <property type="match status" value="1"/>
</dbReference>
<dbReference type="InterPro" id="IPR006675">
    <property type="entry name" value="HDIG_dom"/>
</dbReference>
<dbReference type="Gene3D" id="1.10.3210.10">
    <property type="entry name" value="Hypothetical protein af1432"/>
    <property type="match status" value="1"/>
</dbReference>
<protein>
    <submittedName>
        <fullName evidence="2">HDIG domain-containing protein</fullName>
    </submittedName>
</protein>
<proteinExistence type="predicted"/>
<dbReference type="Pfam" id="PF01966">
    <property type="entry name" value="HD"/>
    <property type="match status" value="1"/>
</dbReference>
<dbReference type="NCBIfam" id="TIGR00277">
    <property type="entry name" value="HDIG"/>
    <property type="match status" value="1"/>
</dbReference>
<dbReference type="InterPro" id="IPR006674">
    <property type="entry name" value="HD_domain"/>
</dbReference>
<sequence>MTSYRIKQFYWGITAKISLEDKGFLKEYLNDNELKLFSRLPIYDQAHCIRTAKEVKRVYLKNRMSNNLLIKAALLHDIGKIEGRLNLIDKSVLVVLDKLTKGKIRRFNNVKKIDVYYNHANKGYSILKEYNYNERFLYLIKNHHNNIIRDKELEILRECDCKS</sequence>
<dbReference type="EMBL" id="CP046522">
    <property type="protein sequence ID" value="QGU93757.1"/>
    <property type="molecule type" value="Genomic_DNA"/>
</dbReference>
<accession>A0A6I6EYW0</accession>
<evidence type="ECO:0000313" key="3">
    <source>
        <dbReference type="Proteomes" id="UP000422764"/>
    </source>
</evidence>
<organism evidence="2 3">
    <name type="scientific">Clostridium bovifaecis</name>
    <dbReference type="NCBI Taxonomy" id="2184719"/>
    <lineage>
        <taxon>Bacteria</taxon>
        <taxon>Bacillati</taxon>
        <taxon>Bacillota</taxon>
        <taxon>Clostridia</taxon>
        <taxon>Eubacteriales</taxon>
        <taxon>Clostridiaceae</taxon>
        <taxon>Clostridium</taxon>
    </lineage>
</organism>
<reference evidence="2 3" key="1">
    <citation type="submission" date="2019-12" db="EMBL/GenBank/DDBJ databases">
        <title>Genome sequenceing of Clostridium bovifaecis.</title>
        <authorList>
            <person name="Yao Y."/>
        </authorList>
    </citation>
    <scope>NUCLEOTIDE SEQUENCE [LARGE SCALE GENOMIC DNA]</scope>
    <source>
        <strain evidence="2 3">BXX</strain>
    </source>
</reference>
<keyword evidence="3" id="KW-1185">Reference proteome</keyword>
<evidence type="ECO:0000313" key="2">
    <source>
        <dbReference type="EMBL" id="QGU93757.1"/>
    </source>
</evidence>
<dbReference type="AlphaFoldDB" id="A0A6I6EYW0"/>
<feature type="domain" description="HD" evidence="1">
    <location>
        <begin position="47"/>
        <end position="160"/>
    </location>
</feature>
<name>A0A6I6EYW0_9CLOT</name>
<evidence type="ECO:0000259" key="1">
    <source>
        <dbReference type="Pfam" id="PF01966"/>
    </source>
</evidence>
<dbReference type="Proteomes" id="UP000422764">
    <property type="component" value="Chromosome"/>
</dbReference>